<proteinExistence type="predicted"/>
<sequence>MKLNFHGENQYRNKYSEIYKLRCKQKKSTFYLNMTKINEDTEEDEDEEEPKASPSQKKKGKKKKKKSNKKKQ</sequence>
<dbReference type="EMBL" id="AUPC02000344">
    <property type="protein sequence ID" value="POG61382.1"/>
    <property type="molecule type" value="Genomic_DNA"/>
</dbReference>
<keyword evidence="3" id="KW-1185">Reference proteome</keyword>
<organism evidence="2 3">
    <name type="scientific">Rhizophagus irregularis (strain DAOM 181602 / DAOM 197198 / MUCL 43194)</name>
    <name type="common">Arbuscular mycorrhizal fungus</name>
    <name type="synonym">Glomus intraradices</name>
    <dbReference type="NCBI Taxonomy" id="747089"/>
    <lineage>
        <taxon>Eukaryota</taxon>
        <taxon>Fungi</taxon>
        <taxon>Fungi incertae sedis</taxon>
        <taxon>Mucoromycota</taxon>
        <taxon>Glomeromycotina</taxon>
        <taxon>Glomeromycetes</taxon>
        <taxon>Glomerales</taxon>
        <taxon>Glomeraceae</taxon>
        <taxon>Rhizophagus</taxon>
    </lineage>
</organism>
<evidence type="ECO:0000256" key="1">
    <source>
        <dbReference type="SAM" id="MobiDB-lite"/>
    </source>
</evidence>
<evidence type="ECO:0000313" key="2">
    <source>
        <dbReference type="EMBL" id="POG61382.1"/>
    </source>
</evidence>
<evidence type="ECO:0000313" key="3">
    <source>
        <dbReference type="Proteomes" id="UP000018888"/>
    </source>
</evidence>
<feature type="compositionally biased region" description="Basic residues" evidence="1">
    <location>
        <begin position="56"/>
        <end position="72"/>
    </location>
</feature>
<accession>A0A2P4P7L7</accession>
<gene>
    <name evidence="2" type="ORF">GLOIN_2v1786702</name>
</gene>
<reference evidence="2 3" key="1">
    <citation type="journal article" date="2013" name="Proc. Natl. Acad. Sci. U.S.A.">
        <title>Genome of an arbuscular mycorrhizal fungus provides insight into the oldest plant symbiosis.</title>
        <authorList>
            <person name="Tisserant E."/>
            <person name="Malbreil M."/>
            <person name="Kuo A."/>
            <person name="Kohler A."/>
            <person name="Symeonidi A."/>
            <person name="Balestrini R."/>
            <person name="Charron P."/>
            <person name="Duensing N."/>
            <person name="Frei Dit Frey N."/>
            <person name="Gianinazzi-Pearson V."/>
            <person name="Gilbert L.B."/>
            <person name="Handa Y."/>
            <person name="Herr J.R."/>
            <person name="Hijri M."/>
            <person name="Koul R."/>
            <person name="Kawaguchi M."/>
            <person name="Krajinski F."/>
            <person name="Lammers P.J."/>
            <person name="Masclaux F.G."/>
            <person name="Murat C."/>
            <person name="Morin E."/>
            <person name="Ndikumana S."/>
            <person name="Pagni M."/>
            <person name="Petitpierre D."/>
            <person name="Requena N."/>
            <person name="Rosikiewicz P."/>
            <person name="Riley R."/>
            <person name="Saito K."/>
            <person name="San Clemente H."/>
            <person name="Shapiro H."/>
            <person name="van Tuinen D."/>
            <person name="Becard G."/>
            <person name="Bonfante P."/>
            <person name="Paszkowski U."/>
            <person name="Shachar-Hill Y.Y."/>
            <person name="Tuskan G.A."/>
            <person name="Young P.W."/>
            <person name="Sanders I.R."/>
            <person name="Henrissat B."/>
            <person name="Rensing S.A."/>
            <person name="Grigoriev I.V."/>
            <person name="Corradi N."/>
            <person name="Roux C."/>
            <person name="Martin F."/>
        </authorList>
    </citation>
    <scope>NUCLEOTIDE SEQUENCE [LARGE SCALE GENOMIC DNA]</scope>
    <source>
        <strain evidence="2 3">DAOM 197198</strain>
    </source>
</reference>
<dbReference type="AlphaFoldDB" id="A0A2P4P7L7"/>
<reference evidence="2 3" key="2">
    <citation type="journal article" date="2018" name="New Phytol.">
        <title>High intraspecific genome diversity in the model arbuscular mycorrhizal symbiont Rhizophagus irregularis.</title>
        <authorList>
            <person name="Chen E.C.H."/>
            <person name="Morin E."/>
            <person name="Beaudet D."/>
            <person name="Noel J."/>
            <person name="Yildirir G."/>
            <person name="Ndikumana S."/>
            <person name="Charron P."/>
            <person name="St-Onge C."/>
            <person name="Giorgi J."/>
            <person name="Kruger M."/>
            <person name="Marton T."/>
            <person name="Ropars J."/>
            <person name="Grigoriev I.V."/>
            <person name="Hainaut M."/>
            <person name="Henrissat B."/>
            <person name="Roux C."/>
            <person name="Martin F."/>
            <person name="Corradi N."/>
        </authorList>
    </citation>
    <scope>NUCLEOTIDE SEQUENCE [LARGE SCALE GENOMIC DNA]</scope>
    <source>
        <strain evidence="2 3">DAOM 197198</strain>
    </source>
</reference>
<comment type="caution">
    <text evidence="2">The sequence shown here is derived from an EMBL/GenBank/DDBJ whole genome shotgun (WGS) entry which is preliminary data.</text>
</comment>
<feature type="compositionally biased region" description="Acidic residues" evidence="1">
    <location>
        <begin position="40"/>
        <end position="49"/>
    </location>
</feature>
<feature type="region of interest" description="Disordered" evidence="1">
    <location>
        <begin position="37"/>
        <end position="72"/>
    </location>
</feature>
<protein>
    <submittedName>
        <fullName evidence="2">Uncharacterized protein</fullName>
    </submittedName>
</protein>
<dbReference type="Proteomes" id="UP000018888">
    <property type="component" value="Unassembled WGS sequence"/>
</dbReference>
<name>A0A2P4P7L7_RHIID</name>